<dbReference type="InterPro" id="IPR008283">
    <property type="entry name" value="Peptidase_M17_N"/>
</dbReference>
<dbReference type="OrthoDB" id="9809354at2"/>
<accession>A0A098MA44</accession>
<name>A0A098MA44_9BACL</name>
<dbReference type="GO" id="GO:0006508">
    <property type="term" value="P:proteolysis"/>
    <property type="evidence" value="ECO:0007669"/>
    <property type="project" value="UniProtKB-KW"/>
</dbReference>
<feature type="binding site" evidence="8">
    <location>
        <position position="269"/>
    </location>
    <ligand>
        <name>Mn(2+)</name>
        <dbReference type="ChEBI" id="CHEBI:29035"/>
        <label>2</label>
    </ligand>
</feature>
<sequence>MNIGWRSGVPLSTLTGDVLIRIISELEIKDGGLSSEWDSKIGGLASLGIFEGKLQQSYVLPLEKESNFPAVILIGRGDRILSADELRLMFAQIARAAVRLKAENLVIQIPNGIGDWTAEVDLAAVAHTFSEGLLLGAYIRKHYKQEQPQYGGITSALFYIEQEIDEPEGELWTAGVERGQAFGEATLLARTLTNIPGNMLVPADLAVSAVEIAERYGFPVEVLDEREIMHKGMGGLWAVGKGSINLPRMIVIRYQGTGHWENVIGLVGKGITFDTGGVSLKRAPGMEDMISEMGGAAAVLGVAEALGRLRPRINVVMVIPAAENMVSANAFKPGDVITSLSGRTIEVLNTDAEGRVVLADALTYAREWGAERIIDIATLTGAVLSTLGDVATGVVTNDEAFLQEFTAASQRTGEKIWPLPAYPEFKDMLKSEVADLRNATGGYGAAITAGLFIGTFAEGKPWLHLDIAGTAFLSKERGVNPKGATGVMVRTLLEWMLSQAEN</sequence>
<reference evidence="10 11" key="1">
    <citation type="submission" date="2014-08" db="EMBL/GenBank/DDBJ databases">
        <authorList>
            <person name="den Bakker H.C."/>
        </authorList>
    </citation>
    <scope>NUCLEOTIDE SEQUENCE [LARGE SCALE GENOMIC DNA]</scope>
    <source>
        <strain evidence="10 11">DSM 18334</strain>
    </source>
</reference>
<dbReference type="EC" id="3.4.11.1" evidence="8"/>
<comment type="similarity">
    <text evidence="3 8">Belongs to the peptidase M17 family.</text>
</comment>
<comment type="subcellular location">
    <subcellularLocation>
        <location evidence="8">Cytoplasm</location>
    </subcellularLocation>
</comment>
<keyword evidence="11" id="KW-1185">Reference proteome</keyword>
<dbReference type="EC" id="3.4.11.10" evidence="8"/>
<dbReference type="PANTHER" id="PTHR11963:SF23">
    <property type="entry name" value="CYTOSOL AMINOPEPTIDASE"/>
    <property type="match status" value="1"/>
</dbReference>
<evidence type="ECO:0000256" key="2">
    <source>
        <dbReference type="ARBA" id="ARBA00000967"/>
    </source>
</evidence>
<dbReference type="GO" id="GO:0070006">
    <property type="term" value="F:metalloaminopeptidase activity"/>
    <property type="evidence" value="ECO:0007669"/>
    <property type="project" value="InterPro"/>
</dbReference>
<feature type="active site" evidence="8">
    <location>
        <position position="281"/>
    </location>
</feature>
<feature type="binding site" evidence="8">
    <location>
        <position position="274"/>
    </location>
    <ligand>
        <name>Mn(2+)</name>
        <dbReference type="ChEBI" id="CHEBI:29035"/>
        <label>2</label>
    </ligand>
</feature>
<comment type="cofactor">
    <cofactor evidence="8">
        <name>Mn(2+)</name>
        <dbReference type="ChEBI" id="CHEBI:29035"/>
    </cofactor>
    <text evidence="8">Binds 2 manganese ions per subunit.</text>
</comment>
<evidence type="ECO:0000259" key="9">
    <source>
        <dbReference type="PROSITE" id="PS00631"/>
    </source>
</evidence>
<evidence type="ECO:0000256" key="6">
    <source>
        <dbReference type="ARBA" id="ARBA00022801"/>
    </source>
</evidence>
<dbReference type="SUPFAM" id="SSF52949">
    <property type="entry name" value="Macro domain-like"/>
    <property type="match status" value="1"/>
</dbReference>
<feature type="domain" description="Cytosol aminopeptidase" evidence="9">
    <location>
        <begin position="349"/>
        <end position="356"/>
    </location>
</feature>
<dbReference type="HAMAP" id="MF_00181">
    <property type="entry name" value="Cytosol_peptidase_M17"/>
    <property type="match status" value="1"/>
</dbReference>
<keyword evidence="4 8" id="KW-0031">Aminopeptidase</keyword>
<dbReference type="GO" id="GO:0030145">
    <property type="term" value="F:manganese ion binding"/>
    <property type="evidence" value="ECO:0007669"/>
    <property type="project" value="UniProtKB-UniRule"/>
</dbReference>
<evidence type="ECO:0000313" key="11">
    <source>
        <dbReference type="Proteomes" id="UP000029734"/>
    </source>
</evidence>
<evidence type="ECO:0000256" key="4">
    <source>
        <dbReference type="ARBA" id="ARBA00022438"/>
    </source>
</evidence>
<keyword evidence="8" id="KW-0479">Metal-binding</keyword>
<dbReference type="PANTHER" id="PTHR11963">
    <property type="entry name" value="LEUCINE AMINOPEPTIDASE-RELATED"/>
    <property type="match status" value="1"/>
</dbReference>
<protein>
    <recommendedName>
        <fullName evidence="8">Probable cytosol aminopeptidase</fullName>
        <ecNumber evidence="8">3.4.11.1</ecNumber>
    </recommendedName>
    <alternativeName>
        <fullName evidence="8">Leucine aminopeptidase</fullName>
        <shortName evidence="8">LAP</shortName>
        <ecNumber evidence="8">3.4.11.10</ecNumber>
    </alternativeName>
    <alternativeName>
        <fullName evidence="8">Leucyl aminopeptidase</fullName>
    </alternativeName>
</protein>
<dbReference type="SUPFAM" id="SSF53187">
    <property type="entry name" value="Zn-dependent exopeptidases"/>
    <property type="match status" value="1"/>
</dbReference>
<dbReference type="NCBIfam" id="NF002073">
    <property type="entry name" value="PRK00913.1-2"/>
    <property type="match status" value="1"/>
</dbReference>
<feature type="binding site" evidence="8">
    <location>
        <position position="353"/>
    </location>
    <ligand>
        <name>Mn(2+)</name>
        <dbReference type="ChEBI" id="CHEBI:29035"/>
        <label>2</label>
    </ligand>
</feature>
<dbReference type="InterPro" id="IPR023042">
    <property type="entry name" value="Peptidase_M17_leu_NH2_pept"/>
</dbReference>
<dbReference type="PROSITE" id="PS00631">
    <property type="entry name" value="CYTOSOL_AP"/>
    <property type="match status" value="1"/>
</dbReference>
<dbReference type="Pfam" id="PF02789">
    <property type="entry name" value="Peptidase_M17_N"/>
    <property type="match status" value="1"/>
</dbReference>
<dbReference type="AlphaFoldDB" id="A0A098MA44"/>
<dbReference type="RefSeq" id="WP_036649332.1">
    <property type="nucleotide sequence ID" value="NZ_JQCR01000002.1"/>
</dbReference>
<dbReference type="GO" id="GO:0005737">
    <property type="term" value="C:cytoplasm"/>
    <property type="evidence" value="ECO:0007669"/>
    <property type="project" value="UniProtKB-SubCell"/>
</dbReference>
<dbReference type="Proteomes" id="UP000029734">
    <property type="component" value="Unassembled WGS sequence"/>
</dbReference>
<keyword evidence="8" id="KW-0464">Manganese</keyword>
<feature type="binding site" evidence="8">
    <location>
        <position position="353"/>
    </location>
    <ligand>
        <name>Mn(2+)</name>
        <dbReference type="ChEBI" id="CHEBI:29035"/>
        <label>1</label>
    </ligand>
</feature>
<dbReference type="InterPro" id="IPR000819">
    <property type="entry name" value="Peptidase_M17_C"/>
</dbReference>
<keyword evidence="8" id="KW-0963">Cytoplasm</keyword>
<dbReference type="eggNOG" id="COG0260">
    <property type="taxonomic scope" value="Bacteria"/>
</dbReference>
<evidence type="ECO:0000256" key="8">
    <source>
        <dbReference type="HAMAP-Rule" id="MF_00181"/>
    </source>
</evidence>
<keyword evidence="5 8" id="KW-0645">Protease</keyword>
<evidence type="ECO:0000256" key="5">
    <source>
        <dbReference type="ARBA" id="ARBA00022670"/>
    </source>
</evidence>
<dbReference type="Gene3D" id="3.40.630.10">
    <property type="entry name" value="Zn peptidases"/>
    <property type="match status" value="1"/>
</dbReference>
<comment type="catalytic activity">
    <reaction evidence="2 8">
        <text>Release of an N-terminal amino acid, preferentially leucine, but not glutamic or aspartic acids.</text>
        <dbReference type="EC" id="3.4.11.10"/>
    </reaction>
</comment>
<dbReference type="PRINTS" id="PR00481">
    <property type="entry name" value="LAMNOPPTDASE"/>
</dbReference>
<dbReference type="Pfam" id="PF00883">
    <property type="entry name" value="Peptidase_M17"/>
    <property type="match status" value="1"/>
</dbReference>
<comment type="function">
    <text evidence="7 8">Presumably involved in the processing and regular turnover of intracellular proteins. Catalyzes the removal of unsubstituted N-terminal amino acids from various peptides.</text>
</comment>
<comment type="caution">
    <text evidence="10">The sequence shown here is derived from an EMBL/GenBank/DDBJ whole genome shotgun (WGS) entry which is preliminary data.</text>
</comment>
<feature type="binding site" evidence="8">
    <location>
        <position position="274"/>
    </location>
    <ligand>
        <name>Mn(2+)</name>
        <dbReference type="ChEBI" id="CHEBI:29035"/>
        <label>1</label>
    </ligand>
</feature>
<dbReference type="Gene3D" id="3.40.220.10">
    <property type="entry name" value="Leucine Aminopeptidase, subunit E, domain 1"/>
    <property type="match status" value="1"/>
</dbReference>
<dbReference type="CDD" id="cd00433">
    <property type="entry name" value="Peptidase_M17"/>
    <property type="match status" value="1"/>
</dbReference>
<dbReference type="NCBIfam" id="NF002083">
    <property type="entry name" value="PRK00913.3-5"/>
    <property type="match status" value="1"/>
</dbReference>
<reference evidence="10 11" key="2">
    <citation type="submission" date="2014-10" db="EMBL/GenBank/DDBJ databases">
        <title>Comparative genomics of the Paenibacillus odorifer group.</title>
        <authorList>
            <person name="Tsai Y.-C."/>
            <person name="Martin N."/>
            <person name="Korlach J."/>
            <person name="Wiedmann M."/>
        </authorList>
    </citation>
    <scope>NUCLEOTIDE SEQUENCE [LARGE SCALE GENOMIC DNA]</scope>
    <source>
        <strain evidence="10 11">DSM 18334</strain>
    </source>
</reference>
<dbReference type="EMBL" id="JQCR01000002">
    <property type="protein sequence ID" value="KGE18926.1"/>
    <property type="molecule type" value="Genomic_DNA"/>
</dbReference>
<feature type="active site" evidence="8">
    <location>
        <position position="355"/>
    </location>
</feature>
<evidence type="ECO:0000256" key="7">
    <source>
        <dbReference type="ARBA" id="ARBA00049972"/>
    </source>
</evidence>
<comment type="catalytic activity">
    <reaction evidence="1 8">
        <text>Release of an N-terminal amino acid, Xaa-|-Yaa-, in which Xaa is preferably Leu, but may be other amino acids including Pro although not Arg or Lys, and Yaa may be Pro. Amino acid amides and methyl esters are also readily hydrolyzed, but rates on arylamides are exceedingly low.</text>
        <dbReference type="EC" id="3.4.11.1"/>
    </reaction>
</comment>
<organism evidence="10 11">
    <name type="scientific">Paenibacillus wynnii</name>
    <dbReference type="NCBI Taxonomy" id="268407"/>
    <lineage>
        <taxon>Bacteria</taxon>
        <taxon>Bacillati</taxon>
        <taxon>Bacillota</taxon>
        <taxon>Bacilli</taxon>
        <taxon>Bacillales</taxon>
        <taxon>Paenibacillaceae</taxon>
        <taxon>Paenibacillus</taxon>
    </lineage>
</organism>
<dbReference type="STRING" id="268407.PWYN_05860"/>
<evidence type="ECO:0000313" key="10">
    <source>
        <dbReference type="EMBL" id="KGE18926.1"/>
    </source>
</evidence>
<proteinExistence type="inferred from homology"/>
<evidence type="ECO:0000256" key="3">
    <source>
        <dbReference type="ARBA" id="ARBA00009528"/>
    </source>
</evidence>
<dbReference type="InterPro" id="IPR011356">
    <property type="entry name" value="Leucine_aapep/pepB"/>
</dbReference>
<gene>
    <name evidence="8" type="primary">pepA</name>
    <name evidence="10" type="ORF">PWYN_05860</name>
</gene>
<comment type="caution">
    <text evidence="8">Lacks conserved residue(s) required for the propagation of feature annotation.</text>
</comment>
<dbReference type="InterPro" id="IPR043472">
    <property type="entry name" value="Macro_dom-like"/>
</dbReference>
<feature type="binding site" evidence="8">
    <location>
        <position position="351"/>
    </location>
    <ligand>
        <name>Mn(2+)</name>
        <dbReference type="ChEBI" id="CHEBI:29035"/>
        <label>1</label>
    </ligand>
</feature>
<dbReference type="MEROPS" id="M17.010"/>
<evidence type="ECO:0000256" key="1">
    <source>
        <dbReference type="ARBA" id="ARBA00000135"/>
    </source>
</evidence>
<keyword evidence="6 8" id="KW-0378">Hydrolase</keyword>